<evidence type="ECO:0000256" key="5">
    <source>
        <dbReference type="RuleBase" id="RU000571"/>
    </source>
</evidence>
<dbReference type="EMBL" id="AP019379">
    <property type="protein sequence ID" value="BBI01380.1"/>
    <property type="molecule type" value="Genomic_DNA"/>
</dbReference>
<dbReference type="GO" id="GO:0003735">
    <property type="term" value="F:structural constituent of ribosome"/>
    <property type="evidence" value="ECO:0007669"/>
    <property type="project" value="InterPro"/>
</dbReference>
<dbReference type="PROSITE" id="PS00828">
    <property type="entry name" value="RIBOSOMAL_L36"/>
    <property type="match status" value="1"/>
</dbReference>
<dbReference type="AlphaFoldDB" id="A0A455TAP3"/>
<sequence>MKVKASVKRLCKSCKVVRRKNVIKIVCSMDPKHKQRQG</sequence>
<evidence type="ECO:0000313" key="7">
    <source>
        <dbReference type="Proteomes" id="UP000317544"/>
    </source>
</evidence>
<dbReference type="PANTHER" id="PTHR42888:SF1">
    <property type="entry name" value="LARGE RIBOSOMAL SUBUNIT PROTEIN BL36C"/>
    <property type="match status" value="1"/>
</dbReference>
<dbReference type="GO" id="GO:0006412">
    <property type="term" value="P:translation"/>
    <property type="evidence" value="ECO:0007669"/>
    <property type="project" value="UniProtKB-UniRule"/>
</dbReference>
<keyword evidence="2 4" id="KW-0689">Ribosomal protein</keyword>
<accession>A0A455TAP3</accession>
<dbReference type="GO" id="GO:0005737">
    <property type="term" value="C:cytoplasm"/>
    <property type="evidence" value="ECO:0007669"/>
    <property type="project" value="UniProtKB-ARBA"/>
</dbReference>
<reference evidence="6 7" key="1">
    <citation type="journal article" date="2019" name="Proc. Natl. Acad. Sci. U.S.A.">
        <title>Exaggeration and cooption of innate immunity for social defense.</title>
        <authorList>
            <person name="Kutsukake M."/>
            <person name="Moriyama M."/>
            <person name="Shigenobu S."/>
            <person name="Meng X.-Y."/>
            <person name="Nikoh N."/>
            <person name="Noda C."/>
            <person name="Kobayashi S."/>
            <person name="Fukatsu T."/>
        </authorList>
    </citation>
    <scope>NUCLEOTIDE SEQUENCE [LARGE SCALE GENOMIC DNA]</scope>
    <source>
        <strain evidence="6 7">Nmo</strain>
    </source>
</reference>
<dbReference type="InterPro" id="IPR000473">
    <property type="entry name" value="Ribosomal_bL36"/>
</dbReference>
<dbReference type="HAMAP" id="MF_00251">
    <property type="entry name" value="Ribosomal_bL36"/>
    <property type="match status" value="1"/>
</dbReference>
<dbReference type="GO" id="GO:0005840">
    <property type="term" value="C:ribosome"/>
    <property type="evidence" value="ECO:0007669"/>
    <property type="project" value="UniProtKB-KW"/>
</dbReference>
<dbReference type="SUPFAM" id="SSF57840">
    <property type="entry name" value="Ribosomal protein L36"/>
    <property type="match status" value="1"/>
</dbReference>
<dbReference type="InterPro" id="IPR035977">
    <property type="entry name" value="Ribosomal_bL36_sp"/>
</dbReference>
<keyword evidence="7" id="KW-1185">Reference proteome</keyword>
<evidence type="ECO:0000256" key="1">
    <source>
        <dbReference type="ARBA" id="ARBA00007645"/>
    </source>
</evidence>
<name>A0A455TAP3_9GAMM</name>
<evidence type="ECO:0000256" key="2">
    <source>
        <dbReference type="ARBA" id="ARBA00022980"/>
    </source>
</evidence>
<evidence type="ECO:0000256" key="3">
    <source>
        <dbReference type="ARBA" id="ARBA00023274"/>
    </source>
</evidence>
<keyword evidence="3 4" id="KW-0687">Ribonucleoprotein</keyword>
<organism evidence="6 7">
    <name type="scientific">Buchnera aphidicola</name>
    <name type="common">Nipponaphis monzeni</name>
    <dbReference type="NCBI Taxonomy" id="2495405"/>
    <lineage>
        <taxon>Bacteria</taxon>
        <taxon>Pseudomonadati</taxon>
        <taxon>Pseudomonadota</taxon>
        <taxon>Gammaproteobacteria</taxon>
        <taxon>Enterobacterales</taxon>
        <taxon>Erwiniaceae</taxon>
        <taxon>Buchnera</taxon>
    </lineage>
</organism>
<protein>
    <recommendedName>
        <fullName evidence="4">Large ribosomal subunit protein bL36</fullName>
    </recommendedName>
</protein>
<proteinExistence type="inferred from homology"/>
<gene>
    <name evidence="4 6" type="primary">rpmJ</name>
    <name evidence="6" type="ORF">BUCNMO_449</name>
</gene>
<comment type="similarity">
    <text evidence="1 4 5">Belongs to the bacterial ribosomal protein bL36 family.</text>
</comment>
<dbReference type="Proteomes" id="UP000317544">
    <property type="component" value="Chromosome"/>
</dbReference>
<dbReference type="NCBIfam" id="TIGR01022">
    <property type="entry name" value="rpmJ_bact"/>
    <property type="match status" value="1"/>
</dbReference>
<evidence type="ECO:0000313" key="6">
    <source>
        <dbReference type="EMBL" id="BBI01380.1"/>
    </source>
</evidence>
<dbReference type="Pfam" id="PF00444">
    <property type="entry name" value="Ribosomal_L36"/>
    <property type="match status" value="1"/>
</dbReference>
<evidence type="ECO:0000256" key="4">
    <source>
        <dbReference type="HAMAP-Rule" id="MF_00251"/>
    </source>
</evidence>
<dbReference type="GO" id="GO:1990904">
    <property type="term" value="C:ribonucleoprotein complex"/>
    <property type="evidence" value="ECO:0007669"/>
    <property type="project" value="UniProtKB-KW"/>
</dbReference>
<dbReference type="PANTHER" id="PTHR42888">
    <property type="entry name" value="50S RIBOSOMAL PROTEIN L36, CHLOROPLASTIC"/>
    <property type="match status" value="1"/>
</dbReference>
<dbReference type="RefSeq" id="WP_158345127.1">
    <property type="nucleotide sequence ID" value="NZ_AP019379.1"/>
</dbReference>